<feature type="region of interest" description="Disordered" evidence="1">
    <location>
        <begin position="161"/>
        <end position="209"/>
    </location>
</feature>
<evidence type="ECO:0008006" key="4">
    <source>
        <dbReference type="Google" id="ProtNLM"/>
    </source>
</evidence>
<name>A0AAD4QS80_9AGAM</name>
<feature type="region of interest" description="Disordered" evidence="1">
    <location>
        <begin position="586"/>
        <end position="616"/>
    </location>
</feature>
<feature type="compositionally biased region" description="Polar residues" evidence="1">
    <location>
        <begin position="165"/>
        <end position="175"/>
    </location>
</feature>
<dbReference type="CDD" id="cd22249">
    <property type="entry name" value="UDM1_RNF168_RNF169-like"/>
    <property type="match status" value="1"/>
</dbReference>
<organism evidence="2 3">
    <name type="scientific">Multifurca ochricompacta</name>
    <dbReference type="NCBI Taxonomy" id="376703"/>
    <lineage>
        <taxon>Eukaryota</taxon>
        <taxon>Fungi</taxon>
        <taxon>Dikarya</taxon>
        <taxon>Basidiomycota</taxon>
        <taxon>Agaricomycotina</taxon>
        <taxon>Agaricomycetes</taxon>
        <taxon>Russulales</taxon>
        <taxon>Russulaceae</taxon>
        <taxon>Multifurca</taxon>
    </lineage>
</organism>
<dbReference type="AlphaFoldDB" id="A0AAD4QS80"/>
<feature type="compositionally biased region" description="Polar residues" evidence="1">
    <location>
        <begin position="395"/>
        <end position="407"/>
    </location>
</feature>
<feature type="region of interest" description="Disordered" evidence="1">
    <location>
        <begin position="395"/>
        <end position="455"/>
    </location>
</feature>
<gene>
    <name evidence="2" type="ORF">B0F90DRAFT_1681079</name>
</gene>
<proteinExistence type="predicted"/>
<feature type="compositionally biased region" description="Basic and acidic residues" evidence="1">
    <location>
        <begin position="708"/>
        <end position="774"/>
    </location>
</feature>
<evidence type="ECO:0000313" key="3">
    <source>
        <dbReference type="Proteomes" id="UP001203297"/>
    </source>
</evidence>
<feature type="compositionally biased region" description="Low complexity" evidence="1">
    <location>
        <begin position="199"/>
        <end position="209"/>
    </location>
</feature>
<feature type="compositionally biased region" description="Basic and acidic residues" evidence="1">
    <location>
        <begin position="538"/>
        <end position="555"/>
    </location>
</feature>
<feature type="region of interest" description="Disordered" evidence="1">
    <location>
        <begin position="506"/>
        <end position="555"/>
    </location>
</feature>
<keyword evidence="3" id="KW-1185">Reference proteome</keyword>
<feature type="compositionally biased region" description="Low complexity" evidence="1">
    <location>
        <begin position="433"/>
        <end position="447"/>
    </location>
</feature>
<accession>A0AAD4QS80</accession>
<dbReference type="Proteomes" id="UP001203297">
    <property type="component" value="Unassembled WGS sequence"/>
</dbReference>
<sequence length="785" mass="84908">MTSETSGILRWTSSIKDSMINDPGRQFFEDQVQSQGFLFLEEYLDNIWAATKPDSFVDLVKTPGKRRVSPQKARPAVITHTTSLALSDEKDVFQSNPLKLSPSPITSIVESTDHAVDSSPQIPRTRSAIVDKTEVATQPLPSAPPAPSTFVDMSVPLKEEDASANGISRNPSLPQFPSLAAPSPLRKSTRNHRESSLEPNLTTTPGTGLTANHSSWLAKVREAKAIEVTNKRASVALIGLPAPSGGVKRRSGELPDSLSYNGDDNEERKAKIPKTSAGSAGTLHLDPRPSVAPALHISPPDVRAAKPADEAGSDADMIAPLKKAIEVLRARTGKSLAGTLVEASAQEPTPVVRETNVSDVSTGALSQPNALRPSLSAPVPIREAVATSAIVRTTPPKSTQLITQPTLASPPHEGGRRLSISDLVPKHDKRNATQSTSTSETSISTTPPDSPPAAKKTAFFVPGVFVPPPARKPEPLSADSNTVVIKGLVSEPTSYSFAAPFGPSTQSSSFSDNVFESQNDVPSWVPRSQETEITSQEQESRAVLEKEHATDLDDDDSWRIDDKFAATNQMWTPFAGITTVEDSMTWSTVPSQSQIGGRSPQQDPTEDSAGAAVRSQRSHDVIDELDEHMVVDVDEDVKRDMLNETKPMVAVNYDATKSQLSVASSSGESSHPVGFFGHATKLVSSMLGVSKKNKTEPPKSIQLAATAAKKEEQDRRAVRLKEMEARRQAVLQKKAEEEKVKADEEEKKAKEDSERRKREREENTGKRPLVKADSKVGPNRPHRRY</sequence>
<feature type="region of interest" description="Disordered" evidence="1">
    <location>
        <begin position="689"/>
        <end position="785"/>
    </location>
</feature>
<feature type="compositionally biased region" description="Polar residues" evidence="1">
    <location>
        <begin position="506"/>
        <end position="521"/>
    </location>
</feature>
<comment type="caution">
    <text evidence="2">The sequence shown here is derived from an EMBL/GenBank/DDBJ whole genome shotgun (WGS) entry which is preliminary data.</text>
</comment>
<feature type="compositionally biased region" description="Polar residues" evidence="1">
    <location>
        <begin position="586"/>
        <end position="603"/>
    </location>
</feature>
<evidence type="ECO:0000256" key="1">
    <source>
        <dbReference type="SAM" id="MobiDB-lite"/>
    </source>
</evidence>
<feature type="region of interest" description="Disordered" evidence="1">
    <location>
        <begin position="241"/>
        <end position="311"/>
    </location>
</feature>
<reference evidence="2" key="1">
    <citation type="journal article" date="2022" name="New Phytol.">
        <title>Evolutionary transition to the ectomycorrhizal habit in the genomes of a hyperdiverse lineage of mushroom-forming fungi.</title>
        <authorList>
            <person name="Looney B."/>
            <person name="Miyauchi S."/>
            <person name="Morin E."/>
            <person name="Drula E."/>
            <person name="Courty P.E."/>
            <person name="Kohler A."/>
            <person name="Kuo A."/>
            <person name="LaButti K."/>
            <person name="Pangilinan J."/>
            <person name="Lipzen A."/>
            <person name="Riley R."/>
            <person name="Andreopoulos W."/>
            <person name="He G."/>
            <person name="Johnson J."/>
            <person name="Nolan M."/>
            <person name="Tritt A."/>
            <person name="Barry K.W."/>
            <person name="Grigoriev I.V."/>
            <person name="Nagy L.G."/>
            <person name="Hibbett D."/>
            <person name="Henrissat B."/>
            <person name="Matheny P.B."/>
            <person name="Labbe J."/>
            <person name="Martin F.M."/>
        </authorList>
    </citation>
    <scope>NUCLEOTIDE SEQUENCE</scope>
    <source>
        <strain evidence="2">BPL690</strain>
    </source>
</reference>
<protein>
    <recommendedName>
        <fullName evidence="4">Inner centromere protein ARK-binding domain-containing protein</fullName>
    </recommendedName>
</protein>
<dbReference type="EMBL" id="WTXG01000001">
    <property type="protein sequence ID" value="KAI0308217.1"/>
    <property type="molecule type" value="Genomic_DNA"/>
</dbReference>
<evidence type="ECO:0000313" key="2">
    <source>
        <dbReference type="EMBL" id="KAI0308217.1"/>
    </source>
</evidence>